<dbReference type="EMBL" id="LUGG01000001">
    <property type="protein sequence ID" value="OBZ78697.1"/>
    <property type="molecule type" value="Genomic_DNA"/>
</dbReference>
<protein>
    <submittedName>
        <fullName evidence="1">Uncharacterized protein</fullName>
    </submittedName>
</protein>
<reference evidence="1 2" key="1">
    <citation type="submission" date="2016-03" db="EMBL/GenBank/DDBJ databases">
        <title>Whole genome sequencing of Grifola frondosa 9006-11.</title>
        <authorList>
            <person name="Min B."/>
            <person name="Park H."/>
            <person name="Kim J.-G."/>
            <person name="Cho H."/>
            <person name="Oh Y.-L."/>
            <person name="Kong W.-S."/>
            <person name="Choi I.-G."/>
        </authorList>
    </citation>
    <scope>NUCLEOTIDE SEQUENCE [LARGE SCALE GENOMIC DNA]</scope>
    <source>
        <strain evidence="1 2">9006-11</strain>
    </source>
</reference>
<sequence>MKQDSPVRNRVDPVFIHCRSLISPRTSRQKTSTWSNAGFPACTRTSGRLLRPEPRMVDRCRPLLEFDEDYITLRSCEFALRQLTSVWMLEFEFTSRWDVGINLNGGRGQY</sequence>
<comment type="caution">
    <text evidence="1">The sequence shown here is derived from an EMBL/GenBank/DDBJ whole genome shotgun (WGS) entry which is preliminary data.</text>
</comment>
<name>A0A1C7MPT4_GRIFR</name>
<evidence type="ECO:0000313" key="2">
    <source>
        <dbReference type="Proteomes" id="UP000092993"/>
    </source>
</evidence>
<keyword evidence="2" id="KW-1185">Reference proteome</keyword>
<dbReference type="AlphaFoldDB" id="A0A1C7MPT4"/>
<accession>A0A1C7MPT4</accession>
<organism evidence="1 2">
    <name type="scientific">Grifola frondosa</name>
    <name type="common">Maitake</name>
    <name type="synonym">Polyporus frondosus</name>
    <dbReference type="NCBI Taxonomy" id="5627"/>
    <lineage>
        <taxon>Eukaryota</taxon>
        <taxon>Fungi</taxon>
        <taxon>Dikarya</taxon>
        <taxon>Basidiomycota</taxon>
        <taxon>Agaricomycotina</taxon>
        <taxon>Agaricomycetes</taxon>
        <taxon>Polyporales</taxon>
        <taxon>Grifolaceae</taxon>
        <taxon>Grifola</taxon>
    </lineage>
</organism>
<evidence type="ECO:0000313" key="1">
    <source>
        <dbReference type="EMBL" id="OBZ78697.1"/>
    </source>
</evidence>
<dbReference type="Proteomes" id="UP000092993">
    <property type="component" value="Unassembled WGS sequence"/>
</dbReference>
<gene>
    <name evidence="1" type="ORF">A0H81_01216</name>
</gene>
<proteinExistence type="predicted"/>